<dbReference type="InterPro" id="IPR035956">
    <property type="entry name" value="RimP_N_sf"/>
</dbReference>
<evidence type="ECO:0000256" key="3">
    <source>
        <dbReference type="HAMAP-Rule" id="MF_01077"/>
    </source>
</evidence>
<evidence type="ECO:0000313" key="6">
    <source>
        <dbReference type="EMBL" id="HIZ37402.1"/>
    </source>
</evidence>
<dbReference type="Proteomes" id="UP000824037">
    <property type="component" value="Unassembled WGS sequence"/>
</dbReference>
<dbReference type="SUPFAM" id="SSF75420">
    <property type="entry name" value="YhbC-like, N-terminal domain"/>
    <property type="match status" value="1"/>
</dbReference>
<dbReference type="PANTHER" id="PTHR33867:SF1">
    <property type="entry name" value="RIBOSOME MATURATION FACTOR RIMP"/>
    <property type="match status" value="1"/>
</dbReference>
<comment type="subcellular location">
    <subcellularLocation>
        <location evidence="3">Cytoplasm</location>
    </subcellularLocation>
</comment>
<dbReference type="Pfam" id="PF17384">
    <property type="entry name" value="DUF150_C"/>
    <property type="match status" value="1"/>
</dbReference>
<gene>
    <name evidence="3" type="primary">rimP</name>
    <name evidence="6" type="ORF">H9815_16625</name>
</gene>
<evidence type="ECO:0000259" key="5">
    <source>
        <dbReference type="Pfam" id="PF17384"/>
    </source>
</evidence>
<dbReference type="InterPro" id="IPR003728">
    <property type="entry name" value="Ribosome_maturation_RimP"/>
</dbReference>
<feature type="domain" description="Ribosome maturation factor RimP C-terminal" evidence="5">
    <location>
        <begin position="95"/>
        <end position="154"/>
    </location>
</feature>
<dbReference type="CDD" id="cd01734">
    <property type="entry name" value="YlxS_C"/>
    <property type="match status" value="1"/>
</dbReference>
<comment type="function">
    <text evidence="3">Required for maturation of 30S ribosomal subunits.</text>
</comment>
<organism evidence="6 7">
    <name type="scientific">Candidatus Ruania gallistercoris</name>
    <dbReference type="NCBI Taxonomy" id="2838746"/>
    <lineage>
        <taxon>Bacteria</taxon>
        <taxon>Bacillati</taxon>
        <taxon>Actinomycetota</taxon>
        <taxon>Actinomycetes</taxon>
        <taxon>Micrococcales</taxon>
        <taxon>Ruaniaceae</taxon>
        <taxon>Ruania</taxon>
    </lineage>
</organism>
<keyword evidence="1 3" id="KW-0963">Cytoplasm</keyword>
<dbReference type="Pfam" id="PF02576">
    <property type="entry name" value="RimP_N"/>
    <property type="match status" value="1"/>
</dbReference>
<evidence type="ECO:0000256" key="2">
    <source>
        <dbReference type="ARBA" id="ARBA00022517"/>
    </source>
</evidence>
<dbReference type="PANTHER" id="PTHR33867">
    <property type="entry name" value="RIBOSOME MATURATION FACTOR RIMP"/>
    <property type="match status" value="1"/>
</dbReference>
<sequence>MSPSPGPEALGAQVEEILEPVVAGAGLYLEGVRVSGSARRLVRVTVDLPDGPGGVSSDQLAEVSRAVSGRLDDAEDLLAGSYLLEVSTPGVNRPLQTARHFRRAQGRLVTITTESGTRAGRVREVTDSEVVLAQESGSVSVPLSAVVRGRIDVELKPVDDAQD</sequence>
<comment type="similarity">
    <text evidence="3">Belongs to the RimP family.</text>
</comment>
<feature type="domain" description="Ribosome maturation factor RimP N-terminal" evidence="4">
    <location>
        <begin position="17"/>
        <end position="91"/>
    </location>
</feature>
<dbReference type="GO" id="GO:0005829">
    <property type="term" value="C:cytosol"/>
    <property type="evidence" value="ECO:0007669"/>
    <property type="project" value="TreeGrafter"/>
</dbReference>
<name>A0A9D2J5Z6_9MICO</name>
<dbReference type="GO" id="GO:0000028">
    <property type="term" value="P:ribosomal small subunit assembly"/>
    <property type="evidence" value="ECO:0007669"/>
    <property type="project" value="TreeGrafter"/>
</dbReference>
<dbReference type="InterPro" id="IPR028998">
    <property type="entry name" value="RimP_C"/>
</dbReference>
<dbReference type="AlphaFoldDB" id="A0A9D2J5Z6"/>
<dbReference type="Gene3D" id="3.30.300.70">
    <property type="entry name" value="RimP-like superfamily, N-terminal"/>
    <property type="match status" value="1"/>
</dbReference>
<comment type="caution">
    <text evidence="6">The sequence shown here is derived from an EMBL/GenBank/DDBJ whole genome shotgun (WGS) entry which is preliminary data.</text>
</comment>
<dbReference type="EMBL" id="DXBY01000285">
    <property type="protein sequence ID" value="HIZ37402.1"/>
    <property type="molecule type" value="Genomic_DNA"/>
</dbReference>
<evidence type="ECO:0000256" key="1">
    <source>
        <dbReference type="ARBA" id="ARBA00022490"/>
    </source>
</evidence>
<evidence type="ECO:0000259" key="4">
    <source>
        <dbReference type="Pfam" id="PF02576"/>
    </source>
</evidence>
<keyword evidence="2 3" id="KW-0690">Ribosome biogenesis</keyword>
<dbReference type="GO" id="GO:0006412">
    <property type="term" value="P:translation"/>
    <property type="evidence" value="ECO:0007669"/>
    <property type="project" value="TreeGrafter"/>
</dbReference>
<evidence type="ECO:0000313" key="7">
    <source>
        <dbReference type="Proteomes" id="UP000824037"/>
    </source>
</evidence>
<protein>
    <recommendedName>
        <fullName evidence="3">Ribosome maturation factor RimP</fullName>
    </recommendedName>
</protein>
<dbReference type="HAMAP" id="MF_01077">
    <property type="entry name" value="RimP"/>
    <property type="match status" value="1"/>
</dbReference>
<proteinExistence type="inferred from homology"/>
<reference evidence="6" key="1">
    <citation type="journal article" date="2021" name="PeerJ">
        <title>Extensive microbial diversity within the chicken gut microbiome revealed by metagenomics and culture.</title>
        <authorList>
            <person name="Gilroy R."/>
            <person name="Ravi A."/>
            <person name="Getino M."/>
            <person name="Pursley I."/>
            <person name="Horton D.L."/>
            <person name="Alikhan N.F."/>
            <person name="Baker D."/>
            <person name="Gharbi K."/>
            <person name="Hall N."/>
            <person name="Watson M."/>
            <person name="Adriaenssens E.M."/>
            <person name="Foster-Nyarko E."/>
            <person name="Jarju S."/>
            <person name="Secka A."/>
            <person name="Antonio M."/>
            <person name="Oren A."/>
            <person name="Chaudhuri R.R."/>
            <person name="La Ragione R."/>
            <person name="Hildebrand F."/>
            <person name="Pallen M.J."/>
        </authorList>
    </citation>
    <scope>NUCLEOTIDE SEQUENCE</scope>
    <source>
        <strain evidence="6">ChiGjej4B4-7305</strain>
    </source>
</reference>
<accession>A0A9D2J5Z6</accession>
<reference evidence="6" key="2">
    <citation type="submission" date="2021-04" db="EMBL/GenBank/DDBJ databases">
        <authorList>
            <person name="Gilroy R."/>
        </authorList>
    </citation>
    <scope>NUCLEOTIDE SEQUENCE</scope>
    <source>
        <strain evidence="6">ChiGjej4B4-7305</strain>
    </source>
</reference>
<dbReference type="InterPro" id="IPR028989">
    <property type="entry name" value="RimP_N"/>
</dbReference>